<keyword evidence="5" id="KW-0249">Electron transport</keyword>
<evidence type="ECO:0000256" key="1">
    <source>
        <dbReference type="ARBA" id="ARBA00004370"/>
    </source>
</evidence>
<evidence type="ECO:0000313" key="9">
    <source>
        <dbReference type="EMBL" id="AIG96977.1"/>
    </source>
</evidence>
<dbReference type="RefSeq" id="WP_010877656.1">
    <property type="nucleotide sequence ID" value="NZ_CP006577.1"/>
</dbReference>
<evidence type="ECO:0000256" key="5">
    <source>
        <dbReference type="ARBA" id="ARBA00022982"/>
    </source>
</evidence>
<dbReference type="PANTHER" id="PTHR22888:SF9">
    <property type="entry name" value="CYTOCHROME C OXIDASE SUBUNIT 2"/>
    <property type="match status" value="1"/>
</dbReference>
<sequence>MKKEIAALLFVILISAIPAYLTYDYIESRKEKNNPEIVIEAHITESGGFKPNYIVVPKSSKVKLVFKAADVTHGIFIPSLGINELIPAGKEVVVEFYAEKEGVYPFMCSVYCSPYHRFMRGIIVVV</sequence>
<comment type="similarity">
    <text evidence="2">Belongs to the cytochrome c oxidase subunit 2 family.</text>
</comment>
<dbReference type="InterPro" id="IPR028096">
    <property type="entry name" value="EfeO_Cupredoxin"/>
</dbReference>
<evidence type="ECO:0000256" key="2">
    <source>
        <dbReference type="ARBA" id="ARBA00007866"/>
    </source>
</evidence>
<dbReference type="GO" id="GO:0004129">
    <property type="term" value="F:cytochrome-c oxidase activity"/>
    <property type="evidence" value="ECO:0007669"/>
    <property type="project" value="InterPro"/>
</dbReference>
<dbReference type="PANTHER" id="PTHR22888">
    <property type="entry name" value="CYTOCHROME C OXIDASE, SUBUNIT II"/>
    <property type="match status" value="1"/>
</dbReference>
<dbReference type="PROSITE" id="PS50857">
    <property type="entry name" value="COX2_CUA"/>
    <property type="match status" value="1"/>
</dbReference>
<evidence type="ECO:0000256" key="6">
    <source>
        <dbReference type="ARBA" id="ARBA00023008"/>
    </source>
</evidence>
<dbReference type="GO" id="GO:0042773">
    <property type="term" value="P:ATP synthesis coupled electron transport"/>
    <property type="evidence" value="ECO:0007669"/>
    <property type="project" value="TreeGrafter"/>
</dbReference>
<evidence type="ECO:0000256" key="4">
    <source>
        <dbReference type="ARBA" id="ARBA00022723"/>
    </source>
</evidence>
<dbReference type="GO" id="GO:0016491">
    <property type="term" value="F:oxidoreductase activity"/>
    <property type="evidence" value="ECO:0007669"/>
    <property type="project" value="UniProtKB-KW"/>
</dbReference>
<keyword evidence="7" id="KW-0472">Membrane</keyword>
<dbReference type="PROSITE" id="PS00078">
    <property type="entry name" value="COX2"/>
    <property type="match status" value="1"/>
</dbReference>
<evidence type="ECO:0000256" key="7">
    <source>
        <dbReference type="ARBA" id="ARBA00023136"/>
    </source>
</evidence>
<dbReference type="GO" id="GO:0005507">
    <property type="term" value="F:copper ion binding"/>
    <property type="evidence" value="ECO:0007669"/>
    <property type="project" value="InterPro"/>
</dbReference>
<dbReference type="InterPro" id="IPR045187">
    <property type="entry name" value="CcO_II"/>
</dbReference>
<comment type="subcellular location">
    <subcellularLocation>
        <location evidence="1">Membrane</location>
    </subcellularLocation>
</comment>
<gene>
    <name evidence="9" type="ORF">AFULGI_00001410</name>
</gene>
<feature type="domain" description="Cytochrome oxidase subunit II copper A binding" evidence="8">
    <location>
        <begin position="7"/>
        <end position="126"/>
    </location>
</feature>
<dbReference type="EMBL" id="CP006577">
    <property type="protein sequence ID" value="AIG96977.1"/>
    <property type="molecule type" value="Genomic_DNA"/>
</dbReference>
<keyword evidence="4" id="KW-0479">Metal-binding</keyword>
<reference evidence="9 10" key="1">
    <citation type="submission" date="2013-07" db="EMBL/GenBank/DDBJ databases">
        <title>Genome of Archaeoglobus fulgidus.</title>
        <authorList>
            <person name="Fiebig A."/>
            <person name="Birkeland N.-K."/>
        </authorList>
    </citation>
    <scope>NUCLEOTIDE SEQUENCE [LARGE SCALE GENOMIC DNA]</scope>
    <source>
        <strain evidence="9 10">DSM 8774</strain>
    </source>
</reference>
<dbReference type="InterPro" id="IPR008972">
    <property type="entry name" value="Cupredoxin"/>
</dbReference>
<evidence type="ECO:0000259" key="8">
    <source>
        <dbReference type="PROSITE" id="PS50857"/>
    </source>
</evidence>
<dbReference type="SUPFAM" id="SSF49503">
    <property type="entry name" value="Cupredoxins"/>
    <property type="match status" value="1"/>
</dbReference>
<keyword evidence="9" id="KW-0560">Oxidoreductase</keyword>
<dbReference type="InterPro" id="IPR002429">
    <property type="entry name" value="CcO_II-like_C"/>
</dbReference>
<keyword evidence="3" id="KW-0813">Transport</keyword>
<protein>
    <submittedName>
        <fullName evidence="9">Heme/copper-type cytochrome/quinol oxidase, subunit 2</fullName>
        <ecNumber evidence="9">1.9.3.1</ecNumber>
    </submittedName>
</protein>
<dbReference type="Pfam" id="PF13473">
    <property type="entry name" value="Cupredoxin_1"/>
    <property type="match status" value="1"/>
</dbReference>
<dbReference type="InterPro" id="IPR001505">
    <property type="entry name" value="Copper_CuA"/>
</dbReference>
<name>A0A075WBT9_ARCFL</name>
<dbReference type="HOGENOM" id="CLU_159078_0_0_2"/>
<dbReference type="GO" id="GO:0016020">
    <property type="term" value="C:membrane"/>
    <property type="evidence" value="ECO:0007669"/>
    <property type="project" value="UniProtKB-SubCell"/>
</dbReference>
<dbReference type="EC" id="1.9.3.1" evidence="9"/>
<evidence type="ECO:0000313" key="10">
    <source>
        <dbReference type="Proteomes" id="UP000028501"/>
    </source>
</evidence>
<dbReference type="KEGG" id="afg:AFULGI_00001410"/>
<evidence type="ECO:0000256" key="3">
    <source>
        <dbReference type="ARBA" id="ARBA00022448"/>
    </source>
</evidence>
<accession>A0A075WBT9</accession>
<dbReference type="AlphaFoldDB" id="A0A075WBT9"/>
<keyword evidence="6" id="KW-0186">Copper</keyword>
<dbReference type="Gene3D" id="2.60.40.420">
    <property type="entry name" value="Cupredoxins - blue copper proteins"/>
    <property type="match status" value="1"/>
</dbReference>
<proteinExistence type="inferred from homology"/>
<dbReference type="GeneID" id="24793696"/>
<dbReference type="Proteomes" id="UP000028501">
    <property type="component" value="Chromosome"/>
</dbReference>
<organism evidence="9 10">
    <name type="scientific">Archaeoglobus fulgidus DSM 8774</name>
    <dbReference type="NCBI Taxonomy" id="1344584"/>
    <lineage>
        <taxon>Archaea</taxon>
        <taxon>Methanobacteriati</taxon>
        <taxon>Methanobacteriota</taxon>
        <taxon>Archaeoglobi</taxon>
        <taxon>Archaeoglobales</taxon>
        <taxon>Archaeoglobaceae</taxon>
        <taxon>Archaeoglobus</taxon>
    </lineage>
</organism>